<dbReference type="EMBL" id="CAJNDS010002549">
    <property type="protein sequence ID" value="CAE7522619.1"/>
    <property type="molecule type" value="Genomic_DNA"/>
</dbReference>
<proteinExistence type="predicted"/>
<evidence type="ECO:0000313" key="1">
    <source>
        <dbReference type="EMBL" id="CAE7522619.1"/>
    </source>
</evidence>
<protein>
    <submittedName>
        <fullName evidence="1">Uncharacterized protein</fullName>
    </submittedName>
</protein>
<reference evidence="1" key="1">
    <citation type="submission" date="2021-02" db="EMBL/GenBank/DDBJ databases">
        <authorList>
            <person name="Dougan E. K."/>
            <person name="Rhodes N."/>
            <person name="Thang M."/>
            <person name="Chan C."/>
        </authorList>
    </citation>
    <scope>NUCLEOTIDE SEQUENCE</scope>
</reference>
<name>A0A812TDX1_9DINO</name>
<sequence>MSTLRLDMGAKTSESAQRFLLRWNTSAEKAGGERTYLGPSPGPANVWRTSTVLVTPTFCWVHMDYTARCIWASFTICTDMDLAHSSGSRELKVERRASVAWMGRRSRHVEPTEVLADRQMELHHEGVGQSA</sequence>
<dbReference type="Proteomes" id="UP000604046">
    <property type="component" value="Unassembled WGS sequence"/>
</dbReference>
<organism evidence="1 2">
    <name type="scientific">Symbiodinium natans</name>
    <dbReference type="NCBI Taxonomy" id="878477"/>
    <lineage>
        <taxon>Eukaryota</taxon>
        <taxon>Sar</taxon>
        <taxon>Alveolata</taxon>
        <taxon>Dinophyceae</taxon>
        <taxon>Suessiales</taxon>
        <taxon>Symbiodiniaceae</taxon>
        <taxon>Symbiodinium</taxon>
    </lineage>
</organism>
<keyword evidence="2" id="KW-1185">Reference proteome</keyword>
<dbReference type="AlphaFoldDB" id="A0A812TDX1"/>
<gene>
    <name evidence="1" type="ORF">SNAT2548_LOCUS29251</name>
</gene>
<comment type="caution">
    <text evidence="1">The sequence shown here is derived from an EMBL/GenBank/DDBJ whole genome shotgun (WGS) entry which is preliminary data.</text>
</comment>
<accession>A0A812TDX1</accession>
<evidence type="ECO:0000313" key="2">
    <source>
        <dbReference type="Proteomes" id="UP000604046"/>
    </source>
</evidence>